<evidence type="ECO:0000313" key="8">
    <source>
        <dbReference type="Proteomes" id="UP001549257"/>
    </source>
</evidence>
<evidence type="ECO:0000256" key="1">
    <source>
        <dbReference type="ARBA" id="ARBA00000799"/>
    </source>
</evidence>
<reference evidence="7 8" key="1">
    <citation type="submission" date="2024-06" db="EMBL/GenBank/DDBJ databases">
        <title>Sorghum-associated microbial communities from plants grown in Nebraska, USA.</title>
        <authorList>
            <person name="Schachtman D."/>
        </authorList>
    </citation>
    <scope>NUCLEOTIDE SEQUENCE [LARGE SCALE GENOMIC DNA]</scope>
    <source>
        <strain evidence="7 8">2857</strain>
    </source>
</reference>
<proteinExistence type="inferred from homology"/>
<dbReference type="Pfam" id="PF00425">
    <property type="entry name" value="Chorismate_bind"/>
    <property type="match status" value="1"/>
</dbReference>
<evidence type="ECO:0000256" key="2">
    <source>
        <dbReference type="ARBA" id="ARBA00005297"/>
    </source>
</evidence>
<dbReference type="InterPro" id="IPR015890">
    <property type="entry name" value="Chorismate_C"/>
</dbReference>
<evidence type="ECO:0000256" key="3">
    <source>
        <dbReference type="ARBA" id="ARBA00012824"/>
    </source>
</evidence>
<dbReference type="PANTHER" id="PTHR42839">
    <property type="entry name" value="ISOCHORISMATE SYNTHASE ENTC"/>
    <property type="match status" value="1"/>
</dbReference>
<dbReference type="Gene3D" id="3.60.120.10">
    <property type="entry name" value="Anthranilate synthase"/>
    <property type="match status" value="1"/>
</dbReference>
<dbReference type="EMBL" id="JBEPSJ010000003">
    <property type="protein sequence ID" value="MET4583078.1"/>
    <property type="molecule type" value="Genomic_DNA"/>
</dbReference>
<dbReference type="GO" id="GO:0008909">
    <property type="term" value="F:isochorismate synthase activity"/>
    <property type="evidence" value="ECO:0007669"/>
    <property type="project" value="UniProtKB-EC"/>
</dbReference>
<evidence type="ECO:0000256" key="4">
    <source>
        <dbReference type="ARBA" id="ARBA00023235"/>
    </source>
</evidence>
<comment type="caution">
    <text evidence="7">The sequence shown here is derived from an EMBL/GenBank/DDBJ whole genome shotgun (WGS) entry which is preliminary data.</text>
</comment>
<organism evidence="7 8">
    <name type="scientific">Conyzicola nivalis</name>
    <dbReference type="NCBI Taxonomy" id="1477021"/>
    <lineage>
        <taxon>Bacteria</taxon>
        <taxon>Bacillati</taxon>
        <taxon>Actinomycetota</taxon>
        <taxon>Actinomycetes</taxon>
        <taxon>Micrococcales</taxon>
        <taxon>Microbacteriaceae</taxon>
        <taxon>Conyzicola</taxon>
    </lineage>
</organism>
<evidence type="ECO:0000313" key="7">
    <source>
        <dbReference type="EMBL" id="MET4583078.1"/>
    </source>
</evidence>
<evidence type="ECO:0000259" key="6">
    <source>
        <dbReference type="Pfam" id="PF00425"/>
    </source>
</evidence>
<comment type="catalytic activity">
    <reaction evidence="1">
        <text>chorismate = isochorismate</text>
        <dbReference type="Rhea" id="RHEA:18985"/>
        <dbReference type="ChEBI" id="CHEBI:29748"/>
        <dbReference type="ChEBI" id="CHEBI:29780"/>
        <dbReference type="EC" id="5.4.4.2"/>
    </reaction>
</comment>
<name>A0ABV2QRJ4_9MICO</name>
<comment type="similarity">
    <text evidence="2">Belongs to the isochorismate synthase family.</text>
</comment>
<keyword evidence="8" id="KW-1185">Reference proteome</keyword>
<dbReference type="RefSeq" id="WP_354025251.1">
    <property type="nucleotide sequence ID" value="NZ_JBEPSJ010000003.1"/>
</dbReference>
<dbReference type="SUPFAM" id="SSF56322">
    <property type="entry name" value="ADC synthase"/>
    <property type="match status" value="1"/>
</dbReference>
<sequence length="410" mass="42612">MSTPVGSIAHLAATTVQTDDIGRLIPLIDPRDPLLFIRRGQGIAGIGEAMRLEFTGPNRMTDAAAAWREVLATSTIDDPLGIPGTGLVALGSFAFSEHSAATSVLIVPAVILGRRDGVSWITRVNTDAPVPAPRPFGAEYRISLLPGQMTADAFVAAVDIALERIHAGDVRKVVLARDLIGHLPEGSDLRLVLGSLALGYPDCFTFAVNGFIGSSPETLVRVDAGSVSARVLAGSIGRGADAEADHDAAVSLATSTKDLDEHQYALTSVLTALAPHSSTLATSDQPFTLKLPNLWHLASDVAGTLSDGSTSLDLIAALHPTAAVAGAPTQAALDLIHELEPFDRGRYAGPVGWVGANGDGEWAVALRSAHVSHTGRVTAYAGGGIVDGSEPARELAETKLKFRPIVEAFG</sequence>
<gene>
    <name evidence="7" type="ORF">ABIE21_002597</name>
</gene>
<dbReference type="InterPro" id="IPR005801">
    <property type="entry name" value="ADC_synthase"/>
</dbReference>
<protein>
    <recommendedName>
        <fullName evidence="3">isochorismate synthase</fullName>
        <ecNumber evidence="3">5.4.4.2</ecNumber>
    </recommendedName>
    <alternativeName>
        <fullName evidence="5">Isochorismate mutase</fullName>
    </alternativeName>
</protein>
<dbReference type="Proteomes" id="UP001549257">
    <property type="component" value="Unassembled WGS sequence"/>
</dbReference>
<dbReference type="NCBIfam" id="TIGR00543">
    <property type="entry name" value="isochor_syn"/>
    <property type="match status" value="1"/>
</dbReference>
<accession>A0ABV2QRJ4</accession>
<dbReference type="InterPro" id="IPR004561">
    <property type="entry name" value="IsoChor_synthase"/>
</dbReference>
<evidence type="ECO:0000256" key="5">
    <source>
        <dbReference type="ARBA" id="ARBA00041564"/>
    </source>
</evidence>
<feature type="domain" description="Chorismate-utilising enzyme C-terminal" evidence="6">
    <location>
        <begin position="152"/>
        <end position="401"/>
    </location>
</feature>
<keyword evidence="4 7" id="KW-0413">Isomerase</keyword>
<dbReference type="PANTHER" id="PTHR42839:SF2">
    <property type="entry name" value="ISOCHORISMATE SYNTHASE ENTC"/>
    <property type="match status" value="1"/>
</dbReference>
<dbReference type="EC" id="5.4.4.2" evidence="3"/>